<proteinExistence type="predicted"/>
<dbReference type="Gene3D" id="1.20.1250.20">
    <property type="entry name" value="MFS general substrate transporter like domains"/>
    <property type="match status" value="2"/>
</dbReference>
<feature type="transmembrane region" description="Helical" evidence="3">
    <location>
        <begin position="207"/>
        <end position="226"/>
    </location>
</feature>
<dbReference type="Pfam" id="PF07690">
    <property type="entry name" value="MFS_1"/>
    <property type="match status" value="1"/>
</dbReference>
<dbReference type="STRING" id="7868.ENSCMIP00000033228"/>
<reference evidence="6" key="1">
    <citation type="journal article" date="2006" name="Science">
        <title>Ancient noncoding elements conserved in the human genome.</title>
        <authorList>
            <person name="Venkatesh B."/>
            <person name="Kirkness E.F."/>
            <person name="Loh Y.H."/>
            <person name="Halpern A.L."/>
            <person name="Lee A.P."/>
            <person name="Johnson J."/>
            <person name="Dandona N."/>
            <person name="Viswanathan L.D."/>
            <person name="Tay A."/>
            <person name="Venter J.C."/>
            <person name="Strausberg R.L."/>
            <person name="Brenner S."/>
        </authorList>
    </citation>
    <scope>NUCLEOTIDE SEQUENCE [LARGE SCALE GENOMIC DNA]</scope>
</reference>
<dbReference type="GO" id="GO:0016020">
    <property type="term" value="C:membrane"/>
    <property type="evidence" value="ECO:0007669"/>
    <property type="project" value="UniProtKB-SubCell"/>
</dbReference>
<keyword evidence="3" id="KW-1133">Transmembrane helix</keyword>
<sequence>ILPQNRRSTEKHQLALAVSRPSGNMEQTKETKRSGKEKARRYVDPPDGGWGWMIVLHFFLVNVLVMGTLKTFGIFFVAFQEVFGGSSEQISWMGSIMSSLRLSAGPLASVACGKLGDRWASILGAVLVSAGFLMSIFATGIIFLYVSLGVVVGVGFAFLYQAATVMQAKYFKKRLATAYAIARSGMGLTFALAPFTQLLLEEYDWQGALLILGGIMLNLIATGMLLRPIYLRENQPMTTNVQCLTNAHGGYCQNGLMRPVAFENHSEDCILTVNSHIGMEDKVNDCKTKAGMESNAVLDDSHFWEKVTYKAAQNETVELVSSEGESQKHPPTEKLLDFSLLKDPFFCIYTFSVVFSQLAYFIPYFHLTARAKTLGINAMDASFIISVAGITETVAQLASGWIADQNFINKYHYHKAYLLLCGLSNLLAPLAITYGQLMVYAVSFAVFCGGYMALLLPVLVDLVGVTRVRSSLGFSMFFAGIGCLTGPPAAGWLYDYTLSYDCSFYLAGGCYILSSVSIFLEPTARRYKARKQAETTMVKPEPIPNKGYLVEYNRQLMPSNTNPEKLERITSV</sequence>
<feature type="transmembrane region" description="Helical" evidence="3">
    <location>
        <begin position="50"/>
        <end position="78"/>
    </location>
</feature>
<dbReference type="OMA" id="YQAFSVV"/>
<gene>
    <name evidence="5" type="primary">slc16a4</name>
</gene>
<feature type="transmembrane region" description="Helical" evidence="3">
    <location>
        <begin position="438"/>
        <end position="460"/>
    </location>
</feature>
<reference evidence="6" key="3">
    <citation type="journal article" date="2014" name="Nature">
        <title>Elephant shark genome provides unique insights into gnathostome evolution.</title>
        <authorList>
            <consortium name="International Elephant Shark Genome Sequencing Consortium"/>
            <person name="Venkatesh B."/>
            <person name="Lee A.P."/>
            <person name="Ravi V."/>
            <person name="Maurya A.K."/>
            <person name="Lian M.M."/>
            <person name="Swann J.B."/>
            <person name="Ohta Y."/>
            <person name="Flajnik M.F."/>
            <person name="Sutoh Y."/>
            <person name="Kasahara M."/>
            <person name="Hoon S."/>
            <person name="Gangu V."/>
            <person name="Roy S.W."/>
            <person name="Irimia M."/>
            <person name="Korzh V."/>
            <person name="Kondrychyn I."/>
            <person name="Lim Z.W."/>
            <person name="Tay B.H."/>
            <person name="Tohari S."/>
            <person name="Kong K.W."/>
            <person name="Ho S."/>
            <person name="Lorente-Galdos B."/>
            <person name="Quilez J."/>
            <person name="Marques-Bonet T."/>
            <person name="Raney B.J."/>
            <person name="Ingham P.W."/>
            <person name="Tay A."/>
            <person name="Hillier L.W."/>
            <person name="Minx P."/>
            <person name="Boehm T."/>
            <person name="Wilson R.K."/>
            <person name="Brenner S."/>
            <person name="Warren W.C."/>
        </authorList>
    </citation>
    <scope>NUCLEOTIDE SEQUENCE [LARGE SCALE GENOMIC DNA]</scope>
</reference>
<dbReference type="SUPFAM" id="SSF103473">
    <property type="entry name" value="MFS general substrate transporter"/>
    <property type="match status" value="1"/>
</dbReference>
<dbReference type="FunFam" id="1.20.1250.20:FF:000277">
    <property type="entry name" value="Solute carrier family 16 member 4"/>
    <property type="match status" value="1"/>
</dbReference>
<keyword evidence="3" id="KW-0812">Transmembrane</keyword>
<feature type="domain" description="Major facilitator superfamily (MFS) profile" evidence="4">
    <location>
        <begin position="54"/>
        <end position="526"/>
    </location>
</feature>
<evidence type="ECO:0000313" key="5">
    <source>
        <dbReference type="Ensembl" id="ENSCMIP00000033228.1"/>
    </source>
</evidence>
<dbReference type="CDD" id="cd17421">
    <property type="entry name" value="MFS_MCT5"/>
    <property type="match status" value="1"/>
</dbReference>
<dbReference type="Proteomes" id="UP000314986">
    <property type="component" value="Unassembled WGS sequence"/>
</dbReference>
<accession>A0A4W3J4V7</accession>
<dbReference type="InterPro" id="IPR020846">
    <property type="entry name" value="MFS_dom"/>
</dbReference>
<dbReference type="Ensembl" id="ENSCMIT00000033733.1">
    <property type="protein sequence ID" value="ENSCMIP00000033228.1"/>
    <property type="gene ID" value="ENSCMIG00000014186.1"/>
</dbReference>
<feature type="transmembrane region" description="Helical" evidence="3">
    <location>
        <begin position="344"/>
        <end position="363"/>
    </location>
</feature>
<dbReference type="InParanoid" id="A0A4W3J4V7"/>
<dbReference type="InterPro" id="IPR011701">
    <property type="entry name" value="MFS"/>
</dbReference>
<dbReference type="InterPro" id="IPR036259">
    <property type="entry name" value="MFS_trans_sf"/>
</dbReference>
<feature type="transmembrane region" description="Helical" evidence="3">
    <location>
        <begin position="383"/>
        <end position="403"/>
    </location>
</feature>
<feature type="region of interest" description="Disordered" evidence="2">
    <location>
        <begin position="20"/>
        <end position="40"/>
    </location>
</feature>
<dbReference type="PANTHER" id="PTHR11360:SF14">
    <property type="entry name" value="MONOCARBOXYLATE TRANSPORTER 5"/>
    <property type="match status" value="1"/>
</dbReference>
<dbReference type="GeneTree" id="ENSGT00940000158411"/>
<reference evidence="6" key="2">
    <citation type="journal article" date="2007" name="PLoS Biol.">
        <title>Survey sequencing and comparative analysis of the elephant shark (Callorhinchus milii) genome.</title>
        <authorList>
            <person name="Venkatesh B."/>
            <person name="Kirkness E.F."/>
            <person name="Loh Y.H."/>
            <person name="Halpern A.L."/>
            <person name="Lee A.P."/>
            <person name="Johnson J."/>
            <person name="Dandona N."/>
            <person name="Viswanathan L.D."/>
            <person name="Tay A."/>
            <person name="Venter J.C."/>
            <person name="Strausberg R.L."/>
            <person name="Brenner S."/>
        </authorList>
    </citation>
    <scope>NUCLEOTIDE SEQUENCE [LARGE SCALE GENOMIC DNA]</scope>
</reference>
<dbReference type="PROSITE" id="PS50850">
    <property type="entry name" value="MFS"/>
    <property type="match status" value="1"/>
</dbReference>
<feature type="transmembrane region" description="Helical" evidence="3">
    <location>
        <begin position="119"/>
        <end position="137"/>
    </location>
</feature>
<feature type="transmembrane region" description="Helical" evidence="3">
    <location>
        <begin position="415"/>
        <end position="432"/>
    </location>
</feature>
<feature type="transmembrane region" description="Helical" evidence="3">
    <location>
        <begin position="175"/>
        <end position="195"/>
    </location>
</feature>
<feature type="transmembrane region" description="Helical" evidence="3">
    <location>
        <begin position="90"/>
        <end position="112"/>
    </location>
</feature>
<dbReference type="GO" id="GO:0008028">
    <property type="term" value="F:monocarboxylic acid transmembrane transporter activity"/>
    <property type="evidence" value="ECO:0007669"/>
    <property type="project" value="TreeGrafter"/>
</dbReference>
<comment type="subcellular location">
    <subcellularLocation>
        <location evidence="1">Membrane</location>
        <topology evidence="1">Multi-pass membrane protein</topology>
    </subcellularLocation>
</comment>
<feature type="transmembrane region" description="Helical" evidence="3">
    <location>
        <begin position="472"/>
        <end position="491"/>
    </location>
</feature>
<protein>
    <submittedName>
        <fullName evidence="5">Solute carrier family 16 member 4</fullName>
    </submittedName>
</protein>
<dbReference type="InterPro" id="IPR050327">
    <property type="entry name" value="Proton-linked_MCT"/>
</dbReference>
<reference evidence="5" key="5">
    <citation type="submission" date="2025-09" db="UniProtKB">
        <authorList>
            <consortium name="Ensembl"/>
        </authorList>
    </citation>
    <scope>IDENTIFICATION</scope>
</reference>
<evidence type="ECO:0000256" key="3">
    <source>
        <dbReference type="SAM" id="Phobius"/>
    </source>
</evidence>
<evidence type="ECO:0000313" key="6">
    <source>
        <dbReference type="Proteomes" id="UP000314986"/>
    </source>
</evidence>
<evidence type="ECO:0000259" key="4">
    <source>
        <dbReference type="PROSITE" id="PS50850"/>
    </source>
</evidence>
<feature type="transmembrane region" description="Helical" evidence="3">
    <location>
        <begin position="143"/>
        <end position="163"/>
    </location>
</feature>
<keyword evidence="3" id="KW-0472">Membrane</keyword>
<feature type="compositionally biased region" description="Basic and acidic residues" evidence="2">
    <location>
        <begin position="27"/>
        <end position="40"/>
    </location>
</feature>
<dbReference type="FunFam" id="1.20.1250.20:FF:000141">
    <property type="entry name" value="Solute carrier family 16, member 4"/>
    <property type="match status" value="1"/>
</dbReference>
<organism evidence="5 6">
    <name type="scientific">Callorhinchus milii</name>
    <name type="common">Ghost shark</name>
    <dbReference type="NCBI Taxonomy" id="7868"/>
    <lineage>
        <taxon>Eukaryota</taxon>
        <taxon>Metazoa</taxon>
        <taxon>Chordata</taxon>
        <taxon>Craniata</taxon>
        <taxon>Vertebrata</taxon>
        <taxon>Chondrichthyes</taxon>
        <taxon>Holocephali</taxon>
        <taxon>Chimaeriformes</taxon>
        <taxon>Callorhinchidae</taxon>
        <taxon>Callorhinchus</taxon>
    </lineage>
</organism>
<feature type="transmembrane region" description="Helical" evidence="3">
    <location>
        <begin position="503"/>
        <end position="520"/>
    </location>
</feature>
<dbReference type="AlphaFoldDB" id="A0A4W3J4V7"/>
<name>A0A4W3J4V7_CALMI</name>
<evidence type="ECO:0000256" key="1">
    <source>
        <dbReference type="ARBA" id="ARBA00004141"/>
    </source>
</evidence>
<reference evidence="5" key="4">
    <citation type="submission" date="2025-08" db="UniProtKB">
        <authorList>
            <consortium name="Ensembl"/>
        </authorList>
    </citation>
    <scope>IDENTIFICATION</scope>
</reference>
<dbReference type="PANTHER" id="PTHR11360">
    <property type="entry name" value="MONOCARBOXYLATE TRANSPORTER"/>
    <property type="match status" value="1"/>
</dbReference>
<evidence type="ECO:0000256" key="2">
    <source>
        <dbReference type="SAM" id="MobiDB-lite"/>
    </source>
</evidence>
<keyword evidence="6" id="KW-1185">Reference proteome</keyword>